<dbReference type="InterPro" id="IPR001296">
    <property type="entry name" value="Glyco_trans_1"/>
</dbReference>
<evidence type="ECO:0000256" key="2">
    <source>
        <dbReference type="ARBA" id="ARBA00022679"/>
    </source>
</evidence>
<evidence type="ECO:0000256" key="1">
    <source>
        <dbReference type="ARBA" id="ARBA00022676"/>
    </source>
</evidence>
<dbReference type="SUPFAM" id="SSF53756">
    <property type="entry name" value="UDP-Glycosyltransferase/glycogen phosphorylase"/>
    <property type="match status" value="1"/>
</dbReference>
<proteinExistence type="predicted"/>
<name>A0A848LVS6_9BACT</name>
<feature type="domain" description="Glycosyl transferase family 1" evidence="3">
    <location>
        <begin position="7"/>
        <end position="181"/>
    </location>
</feature>
<dbReference type="EMBL" id="JABBJJ010000392">
    <property type="protein sequence ID" value="NMO22177.1"/>
    <property type="molecule type" value="Genomic_DNA"/>
</dbReference>
<reference evidence="4 5" key="1">
    <citation type="submission" date="2020-04" db="EMBL/GenBank/DDBJ databases">
        <title>Draft genome of Pyxidicoccus fallax type strain.</title>
        <authorList>
            <person name="Whitworth D.E."/>
        </authorList>
    </citation>
    <scope>NUCLEOTIDE SEQUENCE [LARGE SCALE GENOMIC DNA]</scope>
    <source>
        <strain evidence="4 5">DSM 14698</strain>
    </source>
</reference>
<dbReference type="Proteomes" id="UP000518300">
    <property type="component" value="Unassembled WGS sequence"/>
</dbReference>
<sequence length="221" mass="24005">AKLRATVAPPDAPVVLYTGRLHPQKGITAIFAAAERVLARRPDTRFLLAGGTDSRESTQMVHDLSRRYAHLLPRVKLLGKLPRQQLGLLHRISDVALVPSLYEPFGYTAIEAMSSGLPLVATRAGGPEEIVAHGETGLLVPVHPTSQGELREVDVEAFAAAQLSLLEDRERARRMGEAGQRRVLELFTVEKMVADNLALYQRLLEAPGASVSTPVHQEAAS</sequence>
<comment type="caution">
    <text evidence="4">The sequence shown here is derived from an EMBL/GenBank/DDBJ whole genome shotgun (WGS) entry which is preliminary data.</text>
</comment>
<dbReference type="AlphaFoldDB" id="A0A848LVS6"/>
<evidence type="ECO:0000313" key="5">
    <source>
        <dbReference type="Proteomes" id="UP000518300"/>
    </source>
</evidence>
<keyword evidence="2 4" id="KW-0808">Transferase</keyword>
<evidence type="ECO:0000313" key="4">
    <source>
        <dbReference type="EMBL" id="NMO22177.1"/>
    </source>
</evidence>
<accession>A0A848LVS6</accession>
<gene>
    <name evidence="4" type="ORF">HG543_46065</name>
</gene>
<keyword evidence="1" id="KW-0328">Glycosyltransferase</keyword>
<dbReference type="Gene3D" id="3.40.50.2000">
    <property type="entry name" value="Glycogen Phosphorylase B"/>
    <property type="match status" value="1"/>
</dbReference>
<evidence type="ECO:0000259" key="3">
    <source>
        <dbReference type="Pfam" id="PF00534"/>
    </source>
</evidence>
<protein>
    <submittedName>
        <fullName evidence="4">Glycosyltransferase family 4 protein</fullName>
    </submittedName>
</protein>
<organism evidence="4 5">
    <name type="scientific">Pyxidicoccus fallax</name>
    <dbReference type="NCBI Taxonomy" id="394095"/>
    <lineage>
        <taxon>Bacteria</taxon>
        <taxon>Pseudomonadati</taxon>
        <taxon>Myxococcota</taxon>
        <taxon>Myxococcia</taxon>
        <taxon>Myxococcales</taxon>
        <taxon>Cystobacterineae</taxon>
        <taxon>Myxococcaceae</taxon>
        <taxon>Pyxidicoccus</taxon>
    </lineage>
</organism>
<dbReference type="PANTHER" id="PTHR12526:SF510">
    <property type="entry name" value="D-INOSITOL 3-PHOSPHATE GLYCOSYLTRANSFERASE"/>
    <property type="match status" value="1"/>
</dbReference>
<dbReference type="RefSeq" id="WP_169351335.1">
    <property type="nucleotide sequence ID" value="NZ_JABBJJ010000392.1"/>
</dbReference>
<dbReference type="PANTHER" id="PTHR12526">
    <property type="entry name" value="GLYCOSYLTRANSFERASE"/>
    <property type="match status" value="1"/>
</dbReference>
<dbReference type="GO" id="GO:0016757">
    <property type="term" value="F:glycosyltransferase activity"/>
    <property type="evidence" value="ECO:0007669"/>
    <property type="project" value="UniProtKB-KW"/>
</dbReference>
<dbReference type="CDD" id="cd03801">
    <property type="entry name" value="GT4_PimA-like"/>
    <property type="match status" value="1"/>
</dbReference>
<dbReference type="Pfam" id="PF00534">
    <property type="entry name" value="Glycos_transf_1"/>
    <property type="match status" value="1"/>
</dbReference>
<keyword evidence="5" id="KW-1185">Reference proteome</keyword>
<feature type="non-terminal residue" evidence="4">
    <location>
        <position position="1"/>
    </location>
</feature>